<dbReference type="GO" id="GO:0005737">
    <property type="term" value="C:cytoplasm"/>
    <property type="evidence" value="ECO:0007669"/>
    <property type="project" value="UniProtKB-SubCell"/>
</dbReference>
<dbReference type="InterPro" id="IPR010334">
    <property type="entry name" value="Dcp1"/>
</dbReference>
<protein>
    <submittedName>
        <fullName evidence="4">Uncharacterized protein</fullName>
    </submittedName>
</protein>
<dbReference type="Gene3D" id="2.30.29.30">
    <property type="entry name" value="Pleckstrin-homology domain (PH domain)/Phosphotyrosine-binding domain (PTB)"/>
    <property type="match status" value="1"/>
</dbReference>
<comment type="subcellular location">
    <subcellularLocation>
        <location evidence="1">Cytoplasm</location>
    </subcellularLocation>
</comment>
<sequence>MASSAATTSAAPRDDNVNARVIGRKDPFFAEIIDSVGIVSVYNYVPSLGEYVKQPAMGPLFLIRRTKAPEYALYMINRSGVKNQFWGLYPTEMRIKAHDEDKLLEVARRGEPERPRFWFSDATPLRRLFDRINR</sequence>
<keyword evidence="5" id="KW-1185">Reference proteome</keyword>
<dbReference type="Proteomes" id="UP000053611">
    <property type="component" value="Unassembled WGS sequence"/>
</dbReference>
<evidence type="ECO:0000256" key="2">
    <source>
        <dbReference type="ARBA" id="ARBA00008778"/>
    </source>
</evidence>
<dbReference type="SUPFAM" id="SSF50729">
    <property type="entry name" value="PH domain-like"/>
    <property type="match status" value="1"/>
</dbReference>
<evidence type="ECO:0000256" key="1">
    <source>
        <dbReference type="ARBA" id="ARBA00004496"/>
    </source>
</evidence>
<dbReference type="EMBL" id="KQ087210">
    <property type="protein sequence ID" value="KLT41957.1"/>
    <property type="molecule type" value="Genomic_DNA"/>
</dbReference>
<dbReference type="OrthoDB" id="440673at2759"/>
<dbReference type="Pfam" id="PF06058">
    <property type="entry name" value="DCP1"/>
    <property type="match status" value="1"/>
</dbReference>
<keyword evidence="3" id="KW-0963">Cytoplasm</keyword>
<proteinExistence type="inferred from homology"/>
<reference evidence="4 5" key="1">
    <citation type="submission" date="2015-03" db="EMBL/GenBank/DDBJ databases">
        <title>Genomics and transcriptomics of the oil-accumulating basidiomycete yeast T. oleaginosus allow insights into substrate utilization and the diverse evolutionary trajectories of mating systems in fungi.</title>
        <authorList>
            <consortium name="DOE Joint Genome Institute"/>
            <person name="Kourist R."/>
            <person name="Kracht O."/>
            <person name="Bracharz F."/>
            <person name="Lipzen A."/>
            <person name="Nolan M."/>
            <person name="Ohm R."/>
            <person name="Grigoriev I."/>
            <person name="Sun S."/>
            <person name="Heitman J."/>
            <person name="Bruck T."/>
            <person name="Nowrousian M."/>
        </authorList>
    </citation>
    <scope>NUCLEOTIDE SEQUENCE [LARGE SCALE GENOMIC DNA]</scope>
    <source>
        <strain evidence="4 5">IBC0246</strain>
    </source>
</reference>
<evidence type="ECO:0000256" key="3">
    <source>
        <dbReference type="ARBA" id="ARBA00022490"/>
    </source>
</evidence>
<dbReference type="RefSeq" id="XP_018278448.1">
    <property type="nucleotide sequence ID" value="XM_018427575.1"/>
</dbReference>
<dbReference type="AlphaFoldDB" id="A0A0J0XLI4"/>
<dbReference type="STRING" id="879819.A0A0J0XLI4"/>
<dbReference type="InterPro" id="IPR011993">
    <property type="entry name" value="PH-like_dom_sf"/>
</dbReference>
<evidence type="ECO:0000313" key="5">
    <source>
        <dbReference type="Proteomes" id="UP000053611"/>
    </source>
</evidence>
<organism evidence="4 5">
    <name type="scientific">Cutaneotrichosporon oleaginosum</name>
    <dbReference type="NCBI Taxonomy" id="879819"/>
    <lineage>
        <taxon>Eukaryota</taxon>
        <taxon>Fungi</taxon>
        <taxon>Dikarya</taxon>
        <taxon>Basidiomycota</taxon>
        <taxon>Agaricomycotina</taxon>
        <taxon>Tremellomycetes</taxon>
        <taxon>Trichosporonales</taxon>
        <taxon>Trichosporonaceae</taxon>
        <taxon>Cutaneotrichosporon</taxon>
    </lineage>
</organism>
<name>A0A0J0XLI4_9TREE</name>
<accession>A0A0J0XLI4</accession>
<evidence type="ECO:0000313" key="4">
    <source>
        <dbReference type="EMBL" id="KLT41957.1"/>
    </source>
</evidence>
<dbReference type="GO" id="GO:0008047">
    <property type="term" value="F:enzyme activator activity"/>
    <property type="evidence" value="ECO:0007669"/>
    <property type="project" value="InterPro"/>
</dbReference>
<gene>
    <name evidence="4" type="ORF">CC85DRAFT_99952</name>
</gene>
<comment type="similarity">
    <text evidence="2">Belongs to the DCP1 family.</text>
</comment>
<dbReference type="GeneID" id="28988178"/>
<dbReference type="GO" id="GO:0000290">
    <property type="term" value="P:deadenylation-dependent decapping of nuclear-transcribed mRNA"/>
    <property type="evidence" value="ECO:0007669"/>
    <property type="project" value="InterPro"/>
</dbReference>